<proteinExistence type="predicted"/>
<dbReference type="Gene3D" id="1.20.1250.20">
    <property type="entry name" value="MFS general substrate transporter like domains"/>
    <property type="match status" value="1"/>
</dbReference>
<dbReference type="PANTHER" id="PTHR43791:SF81">
    <property type="entry name" value="TRANSPORTER, PUTATIVE (AFU_ORTHOLOGUE AFUA_7G01190)-RELATED"/>
    <property type="match status" value="1"/>
</dbReference>
<comment type="subcellular location">
    <subcellularLocation>
        <location evidence="1">Membrane</location>
        <topology evidence="1">Multi-pass membrane protein</topology>
    </subcellularLocation>
</comment>
<keyword evidence="2" id="KW-0813">Transport</keyword>
<feature type="transmembrane region" description="Helical" evidence="6">
    <location>
        <begin position="376"/>
        <end position="392"/>
    </location>
</feature>
<feature type="transmembrane region" description="Helical" evidence="6">
    <location>
        <begin position="150"/>
        <end position="171"/>
    </location>
</feature>
<feature type="transmembrane region" description="Helical" evidence="6">
    <location>
        <begin position="91"/>
        <end position="111"/>
    </location>
</feature>
<gene>
    <name evidence="8" type="ORF">INT48_008010</name>
</gene>
<evidence type="ECO:0000313" key="8">
    <source>
        <dbReference type="EMBL" id="KAG2230669.1"/>
    </source>
</evidence>
<dbReference type="InterPro" id="IPR020846">
    <property type="entry name" value="MFS_dom"/>
</dbReference>
<name>A0A8H7SHU2_9FUNG</name>
<dbReference type="SUPFAM" id="SSF103473">
    <property type="entry name" value="MFS general substrate transporter"/>
    <property type="match status" value="1"/>
</dbReference>
<dbReference type="GO" id="GO:0016020">
    <property type="term" value="C:membrane"/>
    <property type="evidence" value="ECO:0007669"/>
    <property type="project" value="UniProtKB-SubCell"/>
</dbReference>
<comment type="caution">
    <text evidence="8">The sequence shown here is derived from an EMBL/GenBank/DDBJ whole genome shotgun (WGS) entry which is preliminary data.</text>
</comment>
<feature type="transmembrane region" description="Helical" evidence="6">
    <location>
        <begin position="281"/>
        <end position="305"/>
    </location>
</feature>
<dbReference type="Pfam" id="PF07690">
    <property type="entry name" value="MFS_1"/>
    <property type="match status" value="1"/>
</dbReference>
<dbReference type="PANTHER" id="PTHR43791">
    <property type="entry name" value="PERMEASE-RELATED"/>
    <property type="match status" value="1"/>
</dbReference>
<keyword evidence="5 6" id="KW-0472">Membrane</keyword>
<reference evidence="8" key="1">
    <citation type="submission" date="2021-01" db="EMBL/GenBank/DDBJ databases">
        <title>Metabolic potential, ecology and presence of endohyphal bacteria is reflected in genomic diversity of Mucoromycotina.</title>
        <authorList>
            <person name="Muszewska A."/>
            <person name="Okrasinska A."/>
            <person name="Steczkiewicz K."/>
            <person name="Drgas O."/>
            <person name="Orlowska M."/>
            <person name="Perlinska-Lenart U."/>
            <person name="Aleksandrzak-Piekarczyk T."/>
            <person name="Szatraj K."/>
            <person name="Zielenkiewicz U."/>
            <person name="Pilsyk S."/>
            <person name="Malc E."/>
            <person name="Mieczkowski P."/>
            <person name="Kruszewska J.S."/>
            <person name="Biernat P."/>
            <person name="Pawlowska J."/>
        </authorList>
    </citation>
    <scope>NUCLEOTIDE SEQUENCE</scope>
    <source>
        <strain evidence="8">WA0000018081</strain>
    </source>
</reference>
<evidence type="ECO:0000256" key="4">
    <source>
        <dbReference type="ARBA" id="ARBA00022989"/>
    </source>
</evidence>
<organism evidence="8 9">
    <name type="scientific">Thamnidium elegans</name>
    <dbReference type="NCBI Taxonomy" id="101142"/>
    <lineage>
        <taxon>Eukaryota</taxon>
        <taxon>Fungi</taxon>
        <taxon>Fungi incertae sedis</taxon>
        <taxon>Mucoromycota</taxon>
        <taxon>Mucoromycotina</taxon>
        <taxon>Mucoromycetes</taxon>
        <taxon>Mucorales</taxon>
        <taxon>Mucorineae</taxon>
        <taxon>Mucoraceae</taxon>
        <taxon>Thamnidium</taxon>
    </lineage>
</organism>
<feature type="transmembrane region" description="Helical" evidence="6">
    <location>
        <begin position="213"/>
        <end position="236"/>
    </location>
</feature>
<feature type="transmembrane region" description="Helical" evidence="6">
    <location>
        <begin position="183"/>
        <end position="201"/>
    </location>
</feature>
<feature type="domain" description="Major facilitator superfamily (MFS) profile" evidence="7">
    <location>
        <begin position="54"/>
        <end position="468"/>
    </location>
</feature>
<feature type="transmembrane region" description="Helical" evidence="6">
    <location>
        <begin position="49"/>
        <end position="67"/>
    </location>
</feature>
<evidence type="ECO:0000313" key="9">
    <source>
        <dbReference type="Proteomes" id="UP000613177"/>
    </source>
</evidence>
<keyword evidence="3 6" id="KW-0812">Transmembrane</keyword>
<evidence type="ECO:0000259" key="7">
    <source>
        <dbReference type="PROSITE" id="PS50850"/>
    </source>
</evidence>
<evidence type="ECO:0000256" key="5">
    <source>
        <dbReference type="ARBA" id="ARBA00023136"/>
    </source>
</evidence>
<dbReference type="InterPro" id="IPR036259">
    <property type="entry name" value="MFS_trans_sf"/>
</dbReference>
<dbReference type="Proteomes" id="UP000613177">
    <property type="component" value="Unassembled WGS sequence"/>
</dbReference>
<evidence type="ECO:0000256" key="2">
    <source>
        <dbReference type="ARBA" id="ARBA00022448"/>
    </source>
</evidence>
<dbReference type="GO" id="GO:0022857">
    <property type="term" value="F:transmembrane transporter activity"/>
    <property type="evidence" value="ECO:0007669"/>
    <property type="project" value="InterPro"/>
</dbReference>
<feature type="transmembrane region" description="Helical" evidence="6">
    <location>
        <begin position="118"/>
        <end position="138"/>
    </location>
</feature>
<dbReference type="EMBL" id="JAEPRE010000189">
    <property type="protein sequence ID" value="KAG2230669.1"/>
    <property type="molecule type" value="Genomic_DNA"/>
</dbReference>
<evidence type="ECO:0000256" key="1">
    <source>
        <dbReference type="ARBA" id="ARBA00004141"/>
    </source>
</evidence>
<dbReference type="InterPro" id="IPR011701">
    <property type="entry name" value="MFS"/>
</dbReference>
<sequence length="468" mass="52682">MEINKEKFDNDTVTPYQNSLDFDVELCSIVKPELSDDMMKIEKNLVKRLDYIYVMPCLCMLVIIQFFDKSALNYSSVLGIKEDNDLDDTQFGWLGSIFFIGYLFYQIPNAYFVQKLNLGRYLGTLILTWGTILGLTSISKNFAHLAVFRFLLGVFEAGVFPCSVMLISKVYRRKEQAARIGTLYFTGGVAMTVGGILSYGIGHMDGIAGMKAWQWVMIILGCATVIFGVVCFFLLIDDANHISKSDDEHTIIRLRIKDNAVVVTRKINYSQIMEALKESRFYCFAAFSFFVSLQNGALSVFSSIITQGFGYSNLNAILLSIPSGVMDSTLGLLLLLIIPVHQAKLVGLYMCWSYIAAVTMVMTSISNNISGYTKKVFYNCAIIFFGTVGNFLGPQLMVSSQKPLYIGGMVCYMVSNILSIVLLLIARYFMSQSNKEREKNILIEDTSEIYDNTLDMTDRETSNFIYKL</sequence>
<evidence type="ECO:0000256" key="3">
    <source>
        <dbReference type="ARBA" id="ARBA00022692"/>
    </source>
</evidence>
<protein>
    <recommendedName>
        <fullName evidence="7">Major facilitator superfamily (MFS) profile domain-containing protein</fullName>
    </recommendedName>
</protein>
<evidence type="ECO:0000256" key="6">
    <source>
        <dbReference type="SAM" id="Phobius"/>
    </source>
</evidence>
<keyword evidence="4 6" id="KW-1133">Transmembrane helix</keyword>
<dbReference type="AlphaFoldDB" id="A0A8H7SHU2"/>
<dbReference type="PROSITE" id="PS50850">
    <property type="entry name" value="MFS"/>
    <property type="match status" value="1"/>
</dbReference>
<feature type="transmembrane region" description="Helical" evidence="6">
    <location>
        <begin position="404"/>
        <end position="430"/>
    </location>
</feature>
<accession>A0A8H7SHU2</accession>
<keyword evidence="9" id="KW-1185">Reference proteome</keyword>